<organism evidence="2 3">
    <name type="scientific">Trichoderma harzianum</name>
    <name type="common">Hypocrea lixii</name>
    <dbReference type="NCBI Taxonomy" id="5544"/>
    <lineage>
        <taxon>Eukaryota</taxon>
        <taxon>Fungi</taxon>
        <taxon>Dikarya</taxon>
        <taxon>Ascomycota</taxon>
        <taxon>Pezizomycotina</taxon>
        <taxon>Sordariomycetes</taxon>
        <taxon>Hypocreomycetidae</taxon>
        <taxon>Hypocreales</taxon>
        <taxon>Hypocreaceae</taxon>
        <taxon>Trichoderma</taxon>
    </lineage>
</organism>
<dbReference type="AlphaFoldDB" id="A0A2K0TYZ7"/>
<comment type="caution">
    <text evidence="2">The sequence shown here is derived from an EMBL/GenBank/DDBJ whole genome shotgun (WGS) entry which is preliminary data.</text>
</comment>
<name>A0A2K0TYZ7_TRIHA</name>
<keyword evidence="1" id="KW-0732">Signal</keyword>
<protein>
    <submittedName>
        <fullName evidence="2">Uncharacterized protein</fullName>
    </submittedName>
</protein>
<evidence type="ECO:0000256" key="1">
    <source>
        <dbReference type="SAM" id="SignalP"/>
    </source>
</evidence>
<sequence>MTPLKTNILLLATLFAKLAMAEPSENIVMPSTLPGCTSTMTLTQSRLSMPPFWPQCSWDGTMTVYPSTVTIDHSVDCHGCTDVRVTAVPLVHCPAMIISTVVHVATPSTTYRTVCSATPTPTP</sequence>
<dbReference type="Proteomes" id="UP000236290">
    <property type="component" value="Unassembled WGS sequence"/>
</dbReference>
<proteinExistence type="predicted"/>
<reference evidence="2 3" key="1">
    <citation type="submission" date="2017-02" db="EMBL/GenBank/DDBJ databases">
        <title>Genomes of Trichoderma spp. with biocontrol activity.</title>
        <authorList>
            <person name="Gardiner D."/>
            <person name="Kazan K."/>
            <person name="Vos C."/>
            <person name="Harvey P."/>
        </authorList>
    </citation>
    <scope>NUCLEOTIDE SEQUENCE [LARGE SCALE GENOMIC DNA]</scope>
    <source>
        <strain evidence="2 3">Tr1</strain>
    </source>
</reference>
<feature type="signal peptide" evidence="1">
    <location>
        <begin position="1"/>
        <end position="21"/>
    </location>
</feature>
<gene>
    <name evidence="2" type="ORF">THARTR1_08368</name>
</gene>
<accession>A0A2K0TYZ7</accession>
<evidence type="ECO:0000313" key="3">
    <source>
        <dbReference type="Proteomes" id="UP000236290"/>
    </source>
</evidence>
<feature type="chain" id="PRO_5014340189" evidence="1">
    <location>
        <begin position="22"/>
        <end position="123"/>
    </location>
</feature>
<dbReference type="EMBL" id="MTYI01000144">
    <property type="protein sequence ID" value="PNP50747.1"/>
    <property type="molecule type" value="Genomic_DNA"/>
</dbReference>
<dbReference type="OrthoDB" id="5233988at2759"/>
<evidence type="ECO:0000313" key="2">
    <source>
        <dbReference type="EMBL" id="PNP50747.1"/>
    </source>
</evidence>